<dbReference type="Gene3D" id="3.40.50.2000">
    <property type="entry name" value="Glycogen Phosphorylase B"/>
    <property type="match status" value="1"/>
</dbReference>
<dbReference type="Gene3D" id="3.40.50.11010">
    <property type="match status" value="1"/>
</dbReference>
<protein>
    <submittedName>
        <fullName evidence="1">Glycosyltransferase involved in cell wall bisynthesis</fullName>
    </submittedName>
</protein>
<reference evidence="2" key="1">
    <citation type="submission" date="2016-10" db="EMBL/GenBank/DDBJ databases">
        <authorList>
            <person name="Varghese N."/>
            <person name="Submissions S."/>
        </authorList>
    </citation>
    <scope>NUCLEOTIDE SEQUENCE [LARGE SCALE GENOMIC DNA]</scope>
    <source>
        <strain evidence="2">DSM 23920</strain>
    </source>
</reference>
<dbReference type="AlphaFoldDB" id="A0A1H4CBS6"/>
<dbReference type="RefSeq" id="WP_089762094.1">
    <property type="nucleotide sequence ID" value="NZ_BKAT01000007.1"/>
</dbReference>
<organism evidence="1 2">
    <name type="scientific">Chitinophaga terrae</name>
    <name type="common">ex Kim and Jung 2007</name>
    <dbReference type="NCBI Taxonomy" id="408074"/>
    <lineage>
        <taxon>Bacteria</taxon>
        <taxon>Pseudomonadati</taxon>
        <taxon>Bacteroidota</taxon>
        <taxon>Chitinophagia</taxon>
        <taxon>Chitinophagales</taxon>
        <taxon>Chitinophagaceae</taxon>
        <taxon>Chitinophaga</taxon>
    </lineage>
</organism>
<dbReference type="Proteomes" id="UP000199656">
    <property type="component" value="Unassembled WGS sequence"/>
</dbReference>
<keyword evidence="2" id="KW-1185">Reference proteome</keyword>
<dbReference type="Pfam" id="PF13692">
    <property type="entry name" value="Glyco_trans_1_4"/>
    <property type="match status" value="1"/>
</dbReference>
<dbReference type="STRING" id="408074.SAMN05660909_02530"/>
<proteinExistence type="predicted"/>
<dbReference type="OrthoDB" id="9816564at2"/>
<evidence type="ECO:0000313" key="2">
    <source>
        <dbReference type="Proteomes" id="UP000199656"/>
    </source>
</evidence>
<accession>A0A1H4CBS6</accession>
<evidence type="ECO:0000313" key="1">
    <source>
        <dbReference type="EMBL" id="SEA57814.1"/>
    </source>
</evidence>
<keyword evidence="1" id="KW-0808">Transferase</keyword>
<gene>
    <name evidence="1" type="ORF">SAMN05660909_02530</name>
</gene>
<dbReference type="GO" id="GO:0016740">
    <property type="term" value="F:transferase activity"/>
    <property type="evidence" value="ECO:0007669"/>
    <property type="project" value="UniProtKB-KW"/>
</dbReference>
<dbReference type="EMBL" id="FNRL01000010">
    <property type="protein sequence ID" value="SEA57814.1"/>
    <property type="molecule type" value="Genomic_DNA"/>
</dbReference>
<dbReference type="SUPFAM" id="SSF53756">
    <property type="entry name" value="UDP-Glycosyltransferase/glycogen phosphorylase"/>
    <property type="match status" value="1"/>
</dbReference>
<dbReference type="PANTHER" id="PTHR12526:SF622">
    <property type="entry name" value="GLYCOSYLTRANSFERASE (GROUP I)"/>
    <property type="match status" value="1"/>
</dbReference>
<sequence>MSIHDRDIVIVGLQPWYTKIGSNCKSLALEFAKHNRVLYVNTPLDRRTLLQNKEEDILHHKAIIKGESPSLVQIAPNMWNLYPTSVIESINWLPSTPLFGFFNKINSKRFASNIRTAIRELGFSNIILFNDNDIFRSFYLKDYLKPNVYVYYSRDYVVAVDYWKKHGTAIEPKHIAKADVGVANSIYLADRLKQYNPNSYYIGQGCNLALFDPSVKAERPAEIADITAPIIGYVGALTSWRLDIPLLVNLAKARPEWQFVFVGYEDEAFSGSELHRLSNVRFTGGKPMQQLPAFVQHFDVCINPQLVNDLTIGNYPLKVDEYLAMGKPVVATRTPTMQLFENHVYLAEDLESYLQQLTLALGDQTPERAAYRRAFALSHTWESSAAALYEAIEAFESR</sequence>
<dbReference type="PANTHER" id="PTHR12526">
    <property type="entry name" value="GLYCOSYLTRANSFERASE"/>
    <property type="match status" value="1"/>
</dbReference>
<name>A0A1H4CBS6_9BACT</name>